<name>A0A1H9JFS6_9ACTN</name>
<proteinExistence type="predicted"/>
<dbReference type="Proteomes" id="UP000198504">
    <property type="component" value="Unassembled WGS sequence"/>
</dbReference>
<dbReference type="STRING" id="1036181.SAMN05421756_106196"/>
<dbReference type="Gene3D" id="1.10.357.10">
    <property type="entry name" value="Tetracycline Repressor, domain 2"/>
    <property type="match status" value="1"/>
</dbReference>
<dbReference type="EMBL" id="FOFA01000006">
    <property type="protein sequence ID" value="SEQ85841.1"/>
    <property type="molecule type" value="Genomic_DNA"/>
</dbReference>
<feature type="DNA-binding region" description="H-T-H motif" evidence="4">
    <location>
        <begin position="38"/>
        <end position="57"/>
    </location>
</feature>
<dbReference type="SUPFAM" id="SSF46689">
    <property type="entry name" value="Homeodomain-like"/>
    <property type="match status" value="1"/>
</dbReference>
<keyword evidence="7" id="KW-1185">Reference proteome</keyword>
<dbReference type="GO" id="GO:0003700">
    <property type="term" value="F:DNA-binding transcription factor activity"/>
    <property type="evidence" value="ECO:0007669"/>
    <property type="project" value="TreeGrafter"/>
</dbReference>
<dbReference type="InterPro" id="IPR050109">
    <property type="entry name" value="HTH-type_TetR-like_transc_reg"/>
</dbReference>
<evidence type="ECO:0000313" key="6">
    <source>
        <dbReference type="EMBL" id="SEQ85841.1"/>
    </source>
</evidence>
<dbReference type="GO" id="GO:0000976">
    <property type="term" value="F:transcription cis-regulatory region binding"/>
    <property type="evidence" value="ECO:0007669"/>
    <property type="project" value="TreeGrafter"/>
</dbReference>
<feature type="domain" description="HTH tetR-type" evidence="5">
    <location>
        <begin position="16"/>
        <end position="75"/>
    </location>
</feature>
<dbReference type="PROSITE" id="PS50977">
    <property type="entry name" value="HTH_TETR_2"/>
    <property type="match status" value="1"/>
</dbReference>
<dbReference type="AlphaFoldDB" id="A0A1H9JFS6"/>
<keyword evidence="3" id="KW-0804">Transcription</keyword>
<evidence type="ECO:0000256" key="4">
    <source>
        <dbReference type="PROSITE-ProRule" id="PRU00335"/>
    </source>
</evidence>
<dbReference type="OrthoDB" id="3192968at2"/>
<evidence type="ECO:0000313" key="7">
    <source>
        <dbReference type="Proteomes" id="UP000198504"/>
    </source>
</evidence>
<dbReference type="InterPro" id="IPR001647">
    <property type="entry name" value="HTH_TetR"/>
</dbReference>
<organism evidence="6 7">
    <name type="scientific">Microlunatus flavus</name>
    <dbReference type="NCBI Taxonomy" id="1036181"/>
    <lineage>
        <taxon>Bacteria</taxon>
        <taxon>Bacillati</taxon>
        <taxon>Actinomycetota</taxon>
        <taxon>Actinomycetes</taxon>
        <taxon>Propionibacteriales</taxon>
        <taxon>Propionibacteriaceae</taxon>
        <taxon>Microlunatus</taxon>
    </lineage>
</organism>
<dbReference type="RefSeq" id="WP_091182338.1">
    <property type="nucleotide sequence ID" value="NZ_FOFA01000006.1"/>
</dbReference>
<dbReference type="InterPro" id="IPR036271">
    <property type="entry name" value="Tet_transcr_reg_TetR-rel_C_sf"/>
</dbReference>
<gene>
    <name evidence="6" type="ORF">SAMN05421756_106196</name>
</gene>
<dbReference type="InterPro" id="IPR009057">
    <property type="entry name" value="Homeodomain-like_sf"/>
</dbReference>
<reference evidence="7" key="1">
    <citation type="submission" date="2016-10" db="EMBL/GenBank/DDBJ databases">
        <authorList>
            <person name="Varghese N."/>
            <person name="Submissions S."/>
        </authorList>
    </citation>
    <scope>NUCLEOTIDE SEQUENCE [LARGE SCALE GENOMIC DNA]</scope>
    <source>
        <strain evidence="7">CGMCC 4.6856</strain>
    </source>
</reference>
<evidence type="ECO:0000259" key="5">
    <source>
        <dbReference type="PROSITE" id="PS50977"/>
    </source>
</evidence>
<keyword evidence="1" id="KW-0805">Transcription regulation</keyword>
<dbReference type="Pfam" id="PF00440">
    <property type="entry name" value="TetR_N"/>
    <property type="match status" value="1"/>
</dbReference>
<sequence>MDEQPRAPRRLRADAAQNADRLLAAAVRAGLGEGKHVPLEQIAAEAGVGIGTLYRRFPSRAALLEALEVRAYGLLIAEAEGALRDGPTGLEAIGHYLRRTFEHRDELVLPLHGAPLTEGSESGALRGRLKGLMSAMVDRGHEDGSVRPEVSAWTVVRFGSMLAQPMTDVEGWAESAEDQRVVFLRGIAGDAQR</sequence>
<evidence type="ECO:0000256" key="2">
    <source>
        <dbReference type="ARBA" id="ARBA00023125"/>
    </source>
</evidence>
<dbReference type="PANTHER" id="PTHR30055:SF234">
    <property type="entry name" value="HTH-TYPE TRANSCRIPTIONAL REGULATOR BETI"/>
    <property type="match status" value="1"/>
</dbReference>
<evidence type="ECO:0000256" key="1">
    <source>
        <dbReference type="ARBA" id="ARBA00023015"/>
    </source>
</evidence>
<keyword evidence="2 4" id="KW-0238">DNA-binding</keyword>
<evidence type="ECO:0000256" key="3">
    <source>
        <dbReference type="ARBA" id="ARBA00023163"/>
    </source>
</evidence>
<protein>
    <submittedName>
        <fullName evidence="6">Regulatory protein, tetR family</fullName>
    </submittedName>
</protein>
<dbReference type="SUPFAM" id="SSF48498">
    <property type="entry name" value="Tetracyclin repressor-like, C-terminal domain"/>
    <property type="match status" value="1"/>
</dbReference>
<accession>A0A1H9JFS6</accession>
<dbReference type="PANTHER" id="PTHR30055">
    <property type="entry name" value="HTH-TYPE TRANSCRIPTIONAL REGULATOR RUTR"/>
    <property type="match status" value="1"/>
</dbReference>